<accession>A0ABD1B098</accession>
<feature type="compositionally biased region" description="Basic and acidic residues" evidence="1">
    <location>
        <begin position="452"/>
        <end position="471"/>
    </location>
</feature>
<proteinExistence type="predicted"/>
<feature type="region of interest" description="Disordered" evidence="1">
    <location>
        <begin position="433"/>
        <end position="471"/>
    </location>
</feature>
<reference evidence="3 4" key="1">
    <citation type="submission" date="2024-04" db="EMBL/GenBank/DDBJ databases">
        <title>Genome assembly C_amara_ONT_v2.</title>
        <authorList>
            <person name="Yant L."/>
            <person name="Moore C."/>
            <person name="Slenker M."/>
        </authorList>
    </citation>
    <scope>NUCLEOTIDE SEQUENCE [LARGE SCALE GENOMIC DNA]</scope>
    <source>
        <tissue evidence="3">Leaf</tissue>
    </source>
</reference>
<protein>
    <recommendedName>
        <fullName evidence="2">Tf2-1-like SH3-like domain-containing protein</fullName>
    </recommendedName>
</protein>
<gene>
    <name evidence="3" type="ORF">V5N11_030308</name>
</gene>
<dbReference type="EMBL" id="JBANAX010000371">
    <property type="protein sequence ID" value="KAL1212239.1"/>
    <property type="molecule type" value="Genomic_DNA"/>
</dbReference>
<evidence type="ECO:0000313" key="4">
    <source>
        <dbReference type="Proteomes" id="UP001558713"/>
    </source>
</evidence>
<comment type="caution">
    <text evidence="3">The sequence shown here is derived from an EMBL/GenBank/DDBJ whole genome shotgun (WGS) entry which is preliminary data.</text>
</comment>
<evidence type="ECO:0000313" key="3">
    <source>
        <dbReference type="EMBL" id="KAL1212239.1"/>
    </source>
</evidence>
<feature type="domain" description="Tf2-1-like SH3-like" evidence="2">
    <location>
        <begin position="390"/>
        <end position="437"/>
    </location>
</feature>
<dbReference type="InterPro" id="IPR056924">
    <property type="entry name" value="SH3_Tf2-1"/>
</dbReference>
<feature type="compositionally biased region" description="Polar residues" evidence="1">
    <location>
        <begin position="433"/>
        <end position="443"/>
    </location>
</feature>
<evidence type="ECO:0000259" key="2">
    <source>
        <dbReference type="Pfam" id="PF24626"/>
    </source>
</evidence>
<sequence>MTDSEGIRSLQMLNNTTVTHPDHIRPQEVKLQESPREATTCVLKGFTQAEAVLVYHQLPRADEIFVIKNKPPDASSPINTREKKTTLVPLPAHEFYKIKLQGNQEQGMKAKLCPIASKVNDAEYFDHKIFVSLDKFSCVSNLAPVLPSKRPCHFQDCEDVNPQCNSGIVSLIRGKEHHIVFDPGAPIEAFPYDIRKKICKEIVVPNATIQRYAFLFVPKSKLLEYEHIKDIYVSTIDLKDVIHYCEKFEHKKIFRHGRFLLDKTYEPNINVVMIDRLSRITYCISYPKTEEVFLVSRPVTENFDILVYNKLLIESKDDIFCTYDLLFRVLVESAQGKQAEEMKAHTPETWLFYLWLMRFTVQVDYHPLKRWRKEQQANKKRCRMIFKPGEGLWIHLRKERFPNERKSKLMPRINGPFRIIKKLNNNAYQLDLQNETDLRSNPFQEGEDDESMASKEEEPIPHGDDNEEQRKQLEPELQGHEDLCISPGPITRSKRDKLQTTLQHLLNTIQGSLACANPTTLVVIQAT</sequence>
<name>A0ABD1B098_CARAN</name>
<dbReference type="AlphaFoldDB" id="A0ABD1B098"/>
<evidence type="ECO:0000256" key="1">
    <source>
        <dbReference type="SAM" id="MobiDB-lite"/>
    </source>
</evidence>
<keyword evidence="4" id="KW-1185">Reference proteome</keyword>
<organism evidence="3 4">
    <name type="scientific">Cardamine amara subsp. amara</name>
    <dbReference type="NCBI Taxonomy" id="228776"/>
    <lineage>
        <taxon>Eukaryota</taxon>
        <taxon>Viridiplantae</taxon>
        <taxon>Streptophyta</taxon>
        <taxon>Embryophyta</taxon>
        <taxon>Tracheophyta</taxon>
        <taxon>Spermatophyta</taxon>
        <taxon>Magnoliopsida</taxon>
        <taxon>eudicotyledons</taxon>
        <taxon>Gunneridae</taxon>
        <taxon>Pentapetalae</taxon>
        <taxon>rosids</taxon>
        <taxon>malvids</taxon>
        <taxon>Brassicales</taxon>
        <taxon>Brassicaceae</taxon>
        <taxon>Cardamineae</taxon>
        <taxon>Cardamine</taxon>
    </lineage>
</organism>
<dbReference type="Pfam" id="PF24626">
    <property type="entry name" value="SH3_Tf2-1"/>
    <property type="match status" value="1"/>
</dbReference>
<dbReference type="Proteomes" id="UP001558713">
    <property type="component" value="Unassembled WGS sequence"/>
</dbReference>